<dbReference type="RefSeq" id="WP_153233993.1">
    <property type="nucleotide sequence ID" value="NZ_WINI01000003.1"/>
</dbReference>
<feature type="transmembrane region" description="Helical" evidence="13">
    <location>
        <begin position="233"/>
        <end position="259"/>
    </location>
</feature>
<evidence type="ECO:0000256" key="3">
    <source>
        <dbReference type="ARBA" id="ARBA00011160"/>
    </source>
</evidence>
<dbReference type="OrthoDB" id="9813411at2"/>
<dbReference type="NCBIfam" id="TIGR00439">
    <property type="entry name" value="FtsX_Gneg"/>
    <property type="match status" value="1"/>
</dbReference>
<evidence type="ECO:0000313" key="17">
    <source>
        <dbReference type="Proteomes" id="UP000451565"/>
    </source>
</evidence>
<dbReference type="InterPro" id="IPR003838">
    <property type="entry name" value="ABC3_permease_C"/>
</dbReference>
<evidence type="ECO:0000256" key="12">
    <source>
        <dbReference type="PIRNR" id="PIRNR003097"/>
    </source>
</evidence>
<gene>
    <name evidence="16" type="ORF">GEV47_06815</name>
</gene>
<dbReference type="GO" id="GO:0005886">
    <property type="term" value="C:plasma membrane"/>
    <property type="evidence" value="ECO:0007669"/>
    <property type="project" value="UniProtKB-SubCell"/>
</dbReference>
<dbReference type="AlphaFoldDB" id="A0A843YKM8"/>
<keyword evidence="9 13" id="KW-1133">Transmembrane helix</keyword>
<comment type="function">
    <text evidence="12">Part of the ABC transporter FtsEX involved in cellular division.</text>
</comment>
<accession>A0A843YKM8</accession>
<dbReference type="InterPro" id="IPR040690">
    <property type="entry name" value="FtsX_ECD"/>
</dbReference>
<dbReference type="Gene3D" id="3.30.70.3040">
    <property type="match status" value="1"/>
</dbReference>
<dbReference type="EMBL" id="WINI01000003">
    <property type="protein sequence ID" value="MQR00389.1"/>
    <property type="molecule type" value="Genomic_DNA"/>
</dbReference>
<evidence type="ECO:0000256" key="8">
    <source>
        <dbReference type="ARBA" id="ARBA00022692"/>
    </source>
</evidence>
<evidence type="ECO:0000256" key="4">
    <source>
        <dbReference type="ARBA" id="ARBA00021907"/>
    </source>
</evidence>
<evidence type="ECO:0000256" key="10">
    <source>
        <dbReference type="ARBA" id="ARBA00023136"/>
    </source>
</evidence>
<dbReference type="InterPro" id="IPR004513">
    <property type="entry name" value="FtsX"/>
</dbReference>
<dbReference type="GO" id="GO:0051301">
    <property type="term" value="P:cell division"/>
    <property type="evidence" value="ECO:0007669"/>
    <property type="project" value="UniProtKB-KW"/>
</dbReference>
<feature type="transmembrane region" description="Helical" evidence="13">
    <location>
        <begin position="181"/>
        <end position="202"/>
    </location>
</feature>
<protein>
    <recommendedName>
        <fullName evidence="4 12">Cell division protein FtsX</fullName>
    </recommendedName>
</protein>
<keyword evidence="17" id="KW-1185">Reference proteome</keyword>
<evidence type="ECO:0000256" key="9">
    <source>
        <dbReference type="ARBA" id="ARBA00022989"/>
    </source>
</evidence>
<dbReference type="Pfam" id="PF02687">
    <property type="entry name" value="FtsX"/>
    <property type="match status" value="1"/>
</dbReference>
<evidence type="ECO:0000256" key="1">
    <source>
        <dbReference type="ARBA" id="ARBA00004429"/>
    </source>
</evidence>
<evidence type="ECO:0000256" key="5">
    <source>
        <dbReference type="ARBA" id="ARBA00022475"/>
    </source>
</evidence>
<proteinExistence type="inferred from homology"/>
<evidence type="ECO:0000256" key="6">
    <source>
        <dbReference type="ARBA" id="ARBA00022519"/>
    </source>
</evidence>
<comment type="subcellular location">
    <subcellularLocation>
        <location evidence="1">Cell inner membrane</location>
        <topology evidence="1">Multi-pass membrane protein</topology>
    </subcellularLocation>
</comment>
<evidence type="ECO:0000256" key="2">
    <source>
        <dbReference type="ARBA" id="ARBA00007379"/>
    </source>
</evidence>
<feature type="domain" description="FtsX extracellular" evidence="15">
    <location>
        <begin position="62"/>
        <end position="165"/>
    </location>
</feature>
<dbReference type="Pfam" id="PF18075">
    <property type="entry name" value="FtsX_ECD"/>
    <property type="match status" value="1"/>
</dbReference>
<evidence type="ECO:0000313" key="16">
    <source>
        <dbReference type="EMBL" id="MQR00389.1"/>
    </source>
</evidence>
<keyword evidence="11 12" id="KW-0131">Cell cycle</keyword>
<keyword evidence="10 12" id="KW-0472">Membrane</keyword>
<keyword evidence="6 12" id="KW-0997">Cell inner membrane</keyword>
<feature type="transmembrane region" description="Helical" evidence="13">
    <location>
        <begin position="279"/>
        <end position="301"/>
    </location>
</feature>
<comment type="caution">
    <text evidence="16">The sequence shown here is derived from an EMBL/GenBank/DDBJ whole genome shotgun (WGS) entry which is preliminary data.</text>
</comment>
<keyword evidence="7 12" id="KW-0132">Cell division</keyword>
<comment type="subunit">
    <text evidence="3">Forms a membrane-associated complex with FtsE.</text>
</comment>
<evidence type="ECO:0000256" key="11">
    <source>
        <dbReference type="ARBA" id="ARBA00023306"/>
    </source>
</evidence>
<dbReference type="InterPro" id="IPR047590">
    <property type="entry name" value="FtsX_proteobact-type"/>
</dbReference>
<sequence length="311" mass="33160">MGTWVRQHIAAIGDAFGHVIKTPGSFAMNVLVVAIALMLPIAGLTLLENIRPVSAQLAVEPEISVFLTMDTARDNATALATPIREILQKNDRNAKSAKINFVPRENALADLKGKTGLSDALTTLGQNPLPDAYVLTLSGFQDATDAMQVDTIAEQLKALPGVESVQVDSDWVKRLAALLHIAHLMLLFLAATLAIVVVAVVFNTVRLQVLTQHEEIAVAKLVGATNAYIHRPFYYTGALLGLCAGAVALSVVAFGLSPLNQVIAELAKLYASEFQLQPLNWIITLALLALGAALGLIGAVLSVRRHLARLT</sequence>
<dbReference type="PANTHER" id="PTHR47755">
    <property type="entry name" value="CELL DIVISION PROTEIN FTSX"/>
    <property type="match status" value="1"/>
</dbReference>
<evidence type="ECO:0000256" key="13">
    <source>
        <dbReference type="SAM" id="Phobius"/>
    </source>
</evidence>
<name>A0A843YKM8_9BURK</name>
<evidence type="ECO:0000259" key="15">
    <source>
        <dbReference type="Pfam" id="PF18075"/>
    </source>
</evidence>
<organism evidence="16 17">
    <name type="scientific">Glaciimonas soli</name>
    <dbReference type="NCBI Taxonomy" id="2590999"/>
    <lineage>
        <taxon>Bacteria</taxon>
        <taxon>Pseudomonadati</taxon>
        <taxon>Pseudomonadota</taxon>
        <taxon>Betaproteobacteria</taxon>
        <taxon>Burkholderiales</taxon>
        <taxon>Oxalobacteraceae</taxon>
        <taxon>Glaciimonas</taxon>
    </lineage>
</organism>
<dbReference type="PANTHER" id="PTHR47755:SF1">
    <property type="entry name" value="CELL DIVISION PROTEIN FTSX"/>
    <property type="match status" value="1"/>
</dbReference>
<reference evidence="16 17" key="1">
    <citation type="submission" date="2019-10" db="EMBL/GenBank/DDBJ databases">
        <title>Glaciimonas soli sp. nov., a psychrophilic bacterium isolated from the forest soil of a high elevation mountain in Taiwan.</title>
        <authorList>
            <person name="Wang L.-T."/>
            <person name="Shieh W.Y."/>
        </authorList>
    </citation>
    <scope>NUCLEOTIDE SEQUENCE [LARGE SCALE GENOMIC DNA]</scope>
    <source>
        <strain evidence="16 17">GS1</strain>
    </source>
</reference>
<evidence type="ECO:0000259" key="14">
    <source>
        <dbReference type="Pfam" id="PF02687"/>
    </source>
</evidence>
<comment type="similarity">
    <text evidence="2 12">Belongs to the ABC-4 integral membrane protein family. FtsX subfamily.</text>
</comment>
<keyword evidence="8 13" id="KW-0812">Transmembrane</keyword>
<dbReference type="Proteomes" id="UP000451565">
    <property type="component" value="Unassembled WGS sequence"/>
</dbReference>
<evidence type="ECO:0000256" key="7">
    <source>
        <dbReference type="ARBA" id="ARBA00022618"/>
    </source>
</evidence>
<dbReference type="GO" id="GO:0032153">
    <property type="term" value="C:cell division site"/>
    <property type="evidence" value="ECO:0007669"/>
    <property type="project" value="TreeGrafter"/>
</dbReference>
<feature type="transmembrane region" description="Helical" evidence="13">
    <location>
        <begin position="26"/>
        <end position="47"/>
    </location>
</feature>
<dbReference type="PIRSF" id="PIRSF003097">
    <property type="entry name" value="FtsX"/>
    <property type="match status" value="1"/>
</dbReference>
<feature type="domain" description="ABC3 transporter permease C-terminal" evidence="14">
    <location>
        <begin position="188"/>
        <end position="305"/>
    </location>
</feature>
<keyword evidence="5 12" id="KW-1003">Cell membrane</keyword>